<feature type="coiled-coil region" evidence="1">
    <location>
        <begin position="201"/>
        <end position="268"/>
    </location>
</feature>
<dbReference type="Proteomes" id="UP001430356">
    <property type="component" value="Unassembled WGS sequence"/>
</dbReference>
<evidence type="ECO:0000256" key="2">
    <source>
        <dbReference type="SAM" id="MobiDB-lite"/>
    </source>
</evidence>
<organism evidence="3 4">
    <name type="scientific">Novymonas esmeraldas</name>
    <dbReference type="NCBI Taxonomy" id="1808958"/>
    <lineage>
        <taxon>Eukaryota</taxon>
        <taxon>Discoba</taxon>
        <taxon>Euglenozoa</taxon>
        <taxon>Kinetoplastea</taxon>
        <taxon>Metakinetoplastina</taxon>
        <taxon>Trypanosomatida</taxon>
        <taxon>Trypanosomatidae</taxon>
        <taxon>Novymonas</taxon>
    </lineage>
</organism>
<keyword evidence="4" id="KW-1185">Reference proteome</keyword>
<feature type="compositionally biased region" description="Pro residues" evidence="2">
    <location>
        <begin position="920"/>
        <end position="931"/>
    </location>
</feature>
<feature type="compositionally biased region" description="Basic and acidic residues" evidence="2">
    <location>
        <begin position="367"/>
        <end position="380"/>
    </location>
</feature>
<feature type="compositionally biased region" description="Polar residues" evidence="2">
    <location>
        <begin position="1000"/>
        <end position="1009"/>
    </location>
</feature>
<feature type="compositionally biased region" description="Basic and acidic residues" evidence="2">
    <location>
        <begin position="459"/>
        <end position="470"/>
    </location>
</feature>
<feature type="region of interest" description="Disordered" evidence="2">
    <location>
        <begin position="910"/>
        <end position="1027"/>
    </location>
</feature>
<dbReference type="EMBL" id="JAECZO010000009">
    <property type="protein sequence ID" value="KAK7200840.1"/>
    <property type="molecule type" value="Genomic_DNA"/>
</dbReference>
<feature type="region of interest" description="Disordered" evidence="2">
    <location>
        <begin position="439"/>
        <end position="534"/>
    </location>
</feature>
<name>A0AAW0F6A6_9TRYP</name>
<feature type="compositionally biased region" description="Low complexity" evidence="2">
    <location>
        <begin position="937"/>
        <end position="952"/>
    </location>
</feature>
<dbReference type="PANTHER" id="PTHR37028:SF4">
    <property type="entry name" value="ALMS MOTIF DOMAIN-CONTAINING PROTEIN"/>
    <property type="match status" value="1"/>
</dbReference>
<proteinExistence type="predicted"/>
<protein>
    <submittedName>
        <fullName evidence="3">Uncharacterized protein</fullName>
    </submittedName>
</protein>
<dbReference type="PANTHER" id="PTHR37028">
    <property type="entry name" value="UNNAMED PRODUCT-RELATED"/>
    <property type="match status" value="1"/>
</dbReference>
<feature type="region of interest" description="Disordered" evidence="2">
    <location>
        <begin position="135"/>
        <end position="198"/>
    </location>
</feature>
<feature type="region of interest" description="Disordered" evidence="2">
    <location>
        <begin position="338"/>
        <end position="380"/>
    </location>
</feature>
<keyword evidence="1" id="KW-0175">Coiled coil</keyword>
<gene>
    <name evidence="3" type="ORF">NESM_000142500</name>
</gene>
<feature type="compositionally biased region" description="Low complexity" evidence="2">
    <location>
        <begin position="74"/>
        <end position="86"/>
    </location>
</feature>
<evidence type="ECO:0000313" key="4">
    <source>
        <dbReference type="Proteomes" id="UP001430356"/>
    </source>
</evidence>
<feature type="compositionally biased region" description="Low complexity" evidence="2">
    <location>
        <begin position="966"/>
        <end position="976"/>
    </location>
</feature>
<feature type="compositionally biased region" description="Low complexity" evidence="2">
    <location>
        <begin position="700"/>
        <end position="717"/>
    </location>
</feature>
<feature type="compositionally biased region" description="Low complexity" evidence="2">
    <location>
        <begin position="170"/>
        <end position="180"/>
    </location>
</feature>
<feature type="region of interest" description="Disordered" evidence="2">
    <location>
        <begin position="66"/>
        <end position="116"/>
    </location>
</feature>
<sequence>MSLFTSRGRIAVSDSELDSVASSSTADSADALVEELARMSLAGHYGGEPHVYETSQLLRGRGLARRLREPTPARPSTTAPPRRAPSLGRGTSARSPALTAARAGASRRPALEVEEADREARALEKMYRHLAREYLRGPPTLGPGRGATNTSAAAGAGGADRETEASTQGSASASPSVAVPTRKPRRKPDELARSRILTPSKVQLERRVEKYERRKEREEEARKQVRRVRVPAEAVKRGTRLFLEARERANNVREMQETQARLAAAEETKECTFRPSLSKYAVRLAESGPYTPPELRLGNHAMLDESRQRLRLERAVELEKECTFHPTLSPRTEELVATLRRRRPSSSSGASQPSRGRRASVPPPAREPFEPGERLYRDGGERLLRRQVRLQRETARDHRHVVGGALRLTRADAAQLADRFAAWAATRDVHREELRAAVEREEREALPWRRPTPCVSDPVSRHGSDLRSGDAPRPSTAAPPSQPQVNAAALSASRPPCDGGGVARVTGSRSVSSQRAASSRSPSRSGAGSSSGGGTAAAAAAACAAAATVSSYVSPSLSPSASVSSPPLPSRHAATPVMDASVHKELLRIRLGALFYKYAVSPTSATVCLAQVRHQVRRYYPEDAGVDVALAACVADEQQQITKTGFMAALARYVATHGIQPWSLPHQHGATTAAVAPHCCSTSSTETAAASHDVVHSGTASANSPARSLSSSDSLGSGRHRSVGVRHGTAAAVCTPAAARTSSAAAEERSARTHIYTAQEREAGGVAAAAEPAVVVAAAAAAASQGRAASTRGGGRAQRVAKRTGTAVRPSAPAESPGGAAAAAAVRVRGYDHHVQRQRRATGGAQSAAHAVQGAAEDEEECTFRPALNPRSVVLSDRDLARRIAYAQELQVRRHELDVLRVAVLAKEAGPSLRGSTQTQPPPPPPPPTPPGKRHSASLSGGTSPPSGLSPSIELSSLSCTTPLHGSGSASSRPTASPSPPRGVRLGGDQSAQRRRRSDTVPSQRTLSAMLQAPPPLPPPLKDAAAV</sequence>
<feature type="region of interest" description="Disordered" evidence="2">
    <location>
        <begin position="785"/>
        <end position="862"/>
    </location>
</feature>
<evidence type="ECO:0000256" key="1">
    <source>
        <dbReference type="SAM" id="Coils"/>
    </source>
</evidence>
<accession>A0AAW0F6A6</accession>
<feature type="compositionally biased region" description="Low complexity" evidence="2">
    <location>
        <begin position="345"/>
        <end position="354"/>
    </location>
</feature>
<feature type="region of interest" description="Disordered" evidence="2">
    <location>
        <begin position="691"/>
        <end position="727"/>
    </location>
</feature>
<feature type="compositionally biased region" description="Low complexity" evidence="2">
    <location>
        <begin position="809"/>
        <end position="828"/>
    </location>
</feature>
<feature type="compositionally biased region" description="Low complexity" evidence="2">
    <location>
        <begin position="507"/>
        <end position="528"/>
    </location>
</feature>
<feature type="compositionally biased region" description="Polar residues" evidence="2">
    <location>
        <begin position="953"/>
        <end position="964"/>
    </location>
</feature>
<reference evidence="3 4" key="1">
    <citation type="journal article" date="2021" name="MBio">
        <title>A New Model Trypanosomatid, Novymonas esmeraldas: Genomic Perception of Its 'Candidatus Pandoraea novymonadis' Endosymbiont.</title>
        <authorList>
            <person name="Zakharova A."/>
            <person name="Saura A."/>
            <person name="Butenko A."/>
            <person name="Podesvova L."/>
            <person name="Warmusova S."/>
            <person name="Kostygov A.Y."/>
            <person name="Nenarokova A."/>
            <person name="Lukes J."/>
            <person name="Opperdoes F.R."/>
            <person name="Yurchenko V."/>
        </authorList>
    </citation>
    <scope>NUCLEOTIDE SEQUENCE [LARGE SCALE GENOMIC DNA]</scope>
    <source>
        <strain evidence="3 4">E262AT.01</strain>
    </source>
</reference>
<evidence type="ECO:0000313" key="3">
    <source>
        <dbReference type="EMBL" id="KAK7200840.1"/>
    </source>
</evidence>
<comment type="caution">
    <text evidence="3">The sequence shown here is derived from an EMBL/GenBank/DDBJ whole genome shotgun (WGS) entry which is preliminary data.</text>
</comment>
<feature type="compositionally biased region" description="Low complexity" evidence="2">
    <location>
        <begin position="843"/>
        <end position="855"/>
    </location>
</feature>
<dbReference type="AlphaFoldDB" id="A0AAW0F6A6"/>